<name>A0A7S0AJR2_9STRA</name>
<protein>
    <submittedName>
        <fullName evidence="1">Uncharacterized protein</fullName>
    </submittedName>
</protein>
<organism evidence="1">
    <name type="scientific">Minutocellus polymorphus</name>
    <dbReference type="NCBI Taxonomy" id="265543"/>
    <lineage>
        <taxon>Eukaryota</taxon>
        <taxon>Sar</taxon>
        <taxon>Stramenopiles</taxon>
        <taxon>Ochrophyta</taxon>
        <taxon>Bacillariophyta</taxon>
        <taxon>Mediophyceae</taxon>
        <taxon>Cymatosirophycidae</taxon>
        <taxon>Cymatosirales</taxon>
        <taxon>Cymatosiraceae</taxon>
        <taxon>Minutocellus</taxon>
    </lineage>
</organism>
<proteinExistence type="predicted"/>
<dbReference type="AlphaFoldDB" id="A0A7S0AJR2"/>
<dbReference type="EMBL" id="HBEJ01006101">
    <property type="protein sequence ID" value="CAD8365774.1"/>
    <property type="molecule type" value="Transcribed_RNA"/>
</dbReference>
<gene>
    <name evidence="1" type="ORF">MPOL1434_LOCUS3600</name>
</gene>
<reference evidence="1" key="1">
    <citation type="submission" date="2021-01" db="EMBL/GenBank/DDBJ databases">
        <authorList>
            <person name="Corre E."/>
            <person name="Pelletier E."/>
            <person name="Niang G."/>
            <person name="Scheremetjew M."/>
            <person name="Finn R."/>
            <person name="Kale V."/>
            <person name="Holt S."/>
            <person name="Cochrane G."/>
            <person name="Meng A."/>
            <person name="Brown T."/>
            <person name="Cohen L."/>
        </authorList>
    </citation>
    <scope>NUCLEOTIDE SEQUENCE</scope>
    <source>
        <strain evidence="1">CCMP3303</strain>
    </source>
</reference>
<sequence>MYCYCPTFTNETKMQIMTGYASNSGNDPISIITIGTLNDMGYSVNYDVSDPYTIPTPVDCGAASRRRLTTQTNVNLKGGFLNWNQRGVRHISRDGRILSEGATLSQEGFDLATSHGKQVLSNSKKQRPGHEQGNAVFVGHMHTDVWYKEGDTIFLVDVAGDCGESTEYCEYHAECCSKNCLSNKCTT</sequence>
<accession>A0A7S0AJR2</accession>
<evidence type="ECO:0000313" key="1">
    <source>
        <dbReference type="EMBL" id="CAD8365774.1"/>
    </source>
</evidence>